<dbReference type="InterPro" id="IPR029055">
    <property type="entry name" value="Ntn_hydrolases_N"/>
</dbReference>
<evidence type="ECO:0000313" key="2">
    <source>
        <dbReference type="Proteomes" id="UP000000759"/>
    </source>
</evidence>
<sequence>MNGGSLLAMAGKDCVALAVDRRFGSGPALVNVGPRSVLAPSSLLLVGFTGMEGDVQSLKQELAAQVARKYQRGMGISGTENQRFISPRSMTSLTSHVLYNRKRAPYFVEPLVIGLEPCVSEKKMSPISSDATVNSTTAYRPYLCSLDMIGATSLSNEFVCAGAAIKSIYGTAEAAYQPNLSGDELVEACGKAFLSALERDCLSGYGAVVYLITSDGIVAYELEGRND</sequence>
<name>B7G0C8_PHATC</name>
<dbReference type="OrthoDB" id="204949at2759"/>
<keyword evidence="2" id="KW-1185">Reference proteome</keyword>
<gene>
    <name evidence="1" type="ORF">PHATRDRAFT_12731</name>
</gene>
<dbReference type="GeneID" id="7201166"/>
<evidence type="ECO:0000313" key="1">
    <source>
        <dbReference type="EMBL" id="EEC47858.1"/>
    </source>
</evidence>
<dbReference type="InterPro" id="IPR001353">
    <property type="entry name" value="Proteasome_sua/b"/>
</dbReference>
<dbReference type="PANTHER" id="PTHR32194">
    <property type="entry name" value="METALLOPROTEASE TLDD"/>
    <property type="match status" value="1"/>
</dbReference>
<organism evidence="1 2">
    <name type="scientific">Phaeodactylum tricornutum (strain CCAP 1055/1)</name>
    <dbReference type="NCBI Taxonomy" id="556484"/>
    <lineage>
        <taxon>Eukaryota</taxon>
        <taxon>Sar</taxon>
        <taxon>Stramenopiles</taxon>
        <taxon>Ochrophyta</taxon>
        <taxon>Bacillariophyta</taxon>
        <taxon>Bacillariophyceae</taxon>
        <taxon>Bacillariophycidae</taxon>
        <taxon>Naviculales</taxon>
        <taxon>Phaeodactylaceae</taxon>
        <taxon>Phaeodactylum</taxon>
    </lineage>
</organism>
<dbReference type="Pfam" id="PF00227">
    <property type="entry name" value="Proteasome"/>
    <property type="match status" value="2"/>
</dbReference>
<dbReference type="HOGENOM" id="CLU_035750_10_0_1"/>
<dbReference type="KEGG" id="pti:PHATRDRAFT_12731"/>
<reference evidence="1 2" key="1">
    <citation type="journal article" date="2008" name="Nature">
        <title>The Phaeodactylum genome reveals the evolutionary history of diatom genomes.</title>
        <authorList>
            <person name="Bowler C."/>
            <person name="Allen A.E."/>
            <person name="Badger J.H."/>
            <person name="Grimwood J."/>
            <person name="Jabbari K."/>
            <person name="Kuo A."/>
            <person name="Maheswari U."/>
            <person name="Martens C."/>
            <person name="Maumus F."/>
            <person name="Otillar R.P."/>
            <person name="Rayko E."/>
            <person name="Salamov A."/>
            <person name="Vandepoele K."/>
            <person name="Beszteri B."/>
            <person name="Gruber A."/>
            <person name="Heijde M."/>
            <person name="Katinka M."/>
            <person name="Mock T."/>
            <person name="Valentin K."/>
            <person name="Verret F."/>
            <person name="Berges J.A."/>
            <person name="Brownlee C."/>
            <person name="Cadoret J.P."/>
            <person name="Chiovitti A."/>
            <person name="Choi C.J."/>
            <person name="Coesel S."/>
            <person name="De Martino A."/>
            <person name="Detter J.C."/>
            <person name="Durkin C."/>
            <person name="Falciatore A."/>
            <person name="Fournet J."/>
            <person name="Haruta M."/>
            <person name="Huysman M.J."/>
            <person name="Jenkins B.D."/>
            <person name="Jiroutova K."/>
            <person name="Jorgensen R.E."/>
            <person name="Joubert Y."/>
            <person name="Kaplan A."/>
            <person name="Kroger N."/>
            <person name="Kroth P.G."/>
            <person name="La Roche J."/>
            <person name="Lindquist E."/>
            <person name="Lommer M."/>
            <person name="Martin-Jezequel V."/>
            <person name="Lopez P.J."/>
            <person name="Lucas S."/>
            <person name="Mangogna M."/>
            <person name="McGinnis K."/>
            <person name="Medlin L.K."/>
            <person name="Montsant A."/>
            <person name="Oudot-Le Secq M.P."/>
            <person name="Napoli C."/>
            <person name="Obornik M."/>
            <person name="Parker M.S."/>
            <person name="Petit J.L."/>
            <person name="Porcel B.M."/>
            <person name="Poulsen N."/>
            <person name="Robison M."/>
            <person name="Rychlewski L."/>
            <person name="Rynearson T.A."/>
            <person name="Schmutz J."/>
            <person name="Shapiro H."/>
            <person name="Siaut M."/>
            <person name="Stanley M."/>
            <person name="Sussman M.R."/>
            <person name="Taylor A.R."/>
            <person name="Vardi A."/>
            <person name="von Dassow P."/>
            <person name="Vyverman W."/>
            <person name="Willis A."/>
            <person name="Wyrwicz L.S."/>
            <person name="Rokhsar D.S."/>
            <person name="Weissenbach J."/>
            <person name="Armbrust E.V."/>
            <person name="Green B.R."/>
            <person name="Van de Peer Y."/>
            <person name="Grigoriev I.V."/>
        </authorList>
    </citation>
    <scope>NUCLEOTIDE SEQUENCE [LARGE SCALE GENOMIC DNA]</scope>
    <source>
        <strain evidence="1 2">CCAP 1055/1</strain>
    </source>
</reference>
<dbReference type="GO" id="GO:0005839">
    <property type="term" value="C:proteasome core complex"/>
    <property type="evidence" value="ECO:0007669"/>
    <property type="project" value="InterPro"/>
</dbReference>
<dbReference type="AlphaFoldDB" id="B7G0C8"/>
<dbReference type="InterPro" id="IPR023333">
    <property type="entry name" value="Proteasome_suB-type"/>
</dbReference>
<dbReference type="Proteomes" id="UP000000759">
    <property type="component" value="Chromosome 9"/>
</dbReference>
<accession>B7G0C8</accession>
<evidence type="ECO:0008006" key="3">
    <source>
        <dbReference type="Google" id="ProtNLM"/>
    </source>
</evidence>
<reference evidence="2" key="2">
    <citation type="submission" date="2008-08" db="EMBL/GenBank/DDBJ databases">
        <authorList>
            <consortium name="Diatom Consortium"/>
            <person name="Grigoriev I."/>
            <person name="Grimwood J."/>
            <person name="Kuo A."/>
            <person name="Otillar R.P."/>
            <person name="Salamov A."/>
            <person name="Detter J.C."/>
            <person name="Lindquist E."/>
            <person name="Shapiro H."/>
            <person name="Lucas S."/>
            <person name="Glavina del Rio T."/>
            <person name="Pitluck S."/>
            <person name="Rokhsar D."/>
            <person name="Bowler C."/>
        </authorList>
    </citation>
    <scope>GENOME REANNOTATION</scope>
    <source>
        <strain evidence="2">CCAP 1055/1</strain>
    </source>
</reference>
<proteinExistence type="predicted"/>
<dbReference type="eggNOG" id="KOG0180">
    <property type="taxonomic scope" value="Eukaryota"/>
</dbReference>
<dbReference type="GO" id="GO:0051603">
    <property type="term" value="P:proteolysis involved in protein catabolic process"/>
    <property type="evidence" value="ECO:0007669"/>
    <property type="project" value="InterPro"/>
</dbReference>
<protein>
    <recommendedName>
        <fullName evidence="3">Proteasome subunit beta</fullName>
    </recommendedName>
</protein>
<dbReference type="Gene3D" id="3.60.20.10">
    <property type="entry name" value="Glutamine Phosphoribosylpyrophosphate, subunit 1, domain 1"/>
    <property type="match status" value="1"/>
</dbReference>
<dbReference type="InParanoid" id="B7G0C8"/>
<dbReference type="OMA" id="SWIMADD"/>
<dbReference type="SUPFAM" id="SSF56235">
    <property type="entry name" value="N-terminal nucleophile aminohydrolases (Ntn hydrolases)"/>
    <property type="match status" value="1"/>
</dbReference>
<dbReference type="RefSeq" id="XP_002180450.1">
    <property type="nucleotide sequence ID" value="XM_002180414.1"/>
</dbReference>
<dbReference type="GO" id="GO:0005737">
    <property type="term" value="C:cytoplasm"/>
    <property type="evidence" value="ECO:0007669"/>
    <property type="project" value="TreeGrafter"/>
</dbReference>
<dbReference type="EMBL" id="CM000612">
    <property type="protein sequence ID" value="EEC47858.1"/>
    <property type="molecule type" value="Genomic_DNA"/>
</dbReference>
<dbReference type="PANTHER" id="PTHR32194:SF10">
    <property type="entry name" value="PROTEASOME SUBUNIT BETA TYPE-3"/>
    <property type="match status" value="1"/>
</dbReference>
<dbReference type="PaxDb" id="2850-Phatr12731"/>
<dbReference type="STRING" id="556484.B7G0C8"/>